<keyword evidence="3" id="KW-1185">Reference proteome</keyword>
<feature type="transmembrane region" description="Helical" evidence="1">
    <location>
        <begin position="62"/>
        <end position="82"/>
    </location>
</feature>
<name>A0ABP9CB19_9PSEU</name>
<reference evidence="3" key="1">
    <citation type="journal article" date="2019" name="Int. J. Syst. Evol. Microbiol.">
        <title>The Global Catalogue of Microorganisms (GCM) 10K type strain sequencing project: providing services to taxonomists for standard genome sequencing and annotation.</title>
        <authorList>
            <consortium name="The Broad Institute Genomics Platform"/>
            <consortium name="The Broad Institute Genome Sequencing Center for Infectious Disease"/>
            <person name="Wu L."/>
            <person name="Ma J."/>
        </authorList>
    </citation>
    <scope>NUCLEOTIDE SEQUENCE [LARGE SCALE GENOMIC DNA]</scope>
    <source>
        <strain evidence="3">JCM 17979</strain>
    </source>
</reference>
<feature type="transmembrane region" description="Helical" evidence="1">
    <location>
        <begin position="20"/>
        <end position="42"/>
    </location>
</feature>
<accession>A0ABP9CB19</accession>
<evidence type="ECO:0000256" key="1">
    <source>
        <dbReference type="SAM" id="Phobius"/>
    </source>
</evidence>
<protein>
    <recommendedName>
        <fullName evidence="4">DUF998 domain-containing protein</fullName>
    </recommendedName>
</protein>
<evidence type="ECO:0000313" key="2">
    <source>
        <dbReference type="EMBL" id="GAA4807140.1"/>
    </source>
</evidence>
<dbReference type="EMBL" id="BAABHO010000056">
    <property type="protein sequence ID" value="GAA4807140.1"/>
    <property type="molecule type" value="Genomic_DNA"/>
</dbReference>
<evidence type="ECO:0000313" key="3">
    <source>
        <dbReference type="Proteomes" id="UP001500928"/>
    </source>
</evidence>
<keyword evidence="1" id="KW-0812">Transmembrane</keyword>
<keyword evidence="1" id="KW-1133">Transmembrane helix</keyword>
<comment type="caution">
    <text evidence="2">The sequence shown here is derived from an EMBL/GenBank/DDBJ whole genome shotgun (WGS) entry which is preliminary data.</text>
</comment>
<gene>
    <name evidence="2" type="ORF">GCM10023200_50960</name>
</gene>
<dbReference type="Proteomes" id="UP001500928">
    <property type="component" value="Unassembled WGS sequence"/>
</dbReference>
<dbReference type="RefSeq" id="WP_345422505.1">
    <property type="nucleotide sequence ID" value="NZ_BAABHO010000056.1"/>
</dbReference>
<evidence type="ECO:0008006" key="4">
    <source>
        <dbReference type="Google" id="ProtNLM"/>
    </source>
</evidence>
<proteinExistence type="predicted"/>
<sequence>MLVAPHPGPRARARSQAVAALWIISVVGLFGAWFGGGLAAWVDDSCYRRASSPGCWPVGHELFLHGGLVFTLLGAACAVVAIIRADRRWVAAAWSVWGGFCAVWWGLLLTS</sequence>
<feature type="transmembrane region" description="Helical" evidence="1">
    <location>
        <begin position="89"/>
        <end position="107"/>
    </location>
</feature>
<organism evidence="2 3">
    <name type="scientific">Actinomycetospora chlora</name>
    <dbReference type="NCBI Taxonomy" id="663608"/>
    <lineage>
        <taxon>Bacteria</taxon>
        <taxon>Bacillati</taxon>
        <taxon>Actinomycetota</taxon>
        <taxon>Actinomycetes</taxon>
        <taxon>Pseudonocardiales</taxon>
        <taxon>Pseudonocardiaceae</taxon>
        <taxon>Actinomycetospora</taxon>
    </lineage>
</organism>
<keyword evidence="1" id="KW-0472">Membrane</keyword>